<evidence type="ECO:0000256" key="6">
    <source>
        <dbReference type="SAM" id="Phobius"/>
    </source>
</evidence>
<dbReference type="SUPFAM" id="SSF48264">
    <property type="entry name" value="Cytochrome P450"/>
    <property type="match status" value="1"/>
</dbReference>
<dbReference type="PANTHER" id="PTHR24291:SF175">
    <property type="entry name" value="CYTOCHROME P450"/>
    <property type="match status" value="1"/>
</dbReference>
<evidence type="ECO:0000256" key="3">
    <source>
        <dbReference type="ARBA" id="ARBA00023004"/>
    </source>
</evidence>
<comment type="similarity">
    <text evidence="1 5">Belongs to the cytochrome P450 family.</text>
</comment>
<evidence type="ECO:0000313" key="7">
    <source>
        <dbReference type="EMBL" id="RIB19591.1"/>
    </source>
</evidence>
<keyword evidence="6" id="KW-0472">Membrane</keyword>
<keyword evidence="3 4" id="KW-0408">Iron</keyword>
<keyword evidence="6" id="KW-1133">Transmembrane helix</keyword>
<accession>A0A397VCP4</accession>
<dbReference type="Proteomes" id="UP000266673">
    <property type="component" value="Unassembled WGS sequence"/>
</dbReference>
<dbReference type="GO" id="GO:0004497">
    <property type="term" value="F:monooxygenase activity"/>
    <property type="evidence" value="ECO:0007669"/>
    <property type="project" value="UniProtKB-KW"/>
</dbReference>
<dbReference type="InterPro" id="IPR017972">
    <property type="entry name" value="Cyt_P450_CS"/>
</dbReference>
<evidence type="ECO:0000256" key="1">
    <source>
        <dbReference type="ARBA" id="ARBA00010617"/>
    </source>
</evidence>
<sequence>MNYYIVAFVAFISYILYKCYIYPFYLSPLRKIPGPPIESFILGHYNTLLNKQIGEASARLVKKYGNIVRYHGILNKPYLLIADPKVVQRVLVNRSYDYPKHFININTTKDLLGGDGILLSHGDSHKRQRKMMHPSFAFTNVKEMFPTFAQGGHKLKDIWMKQIGNKEEERITITAMIPKVTLDVIGLVGFNYEFNSTTSNSELAQAYKLAVSRNSSQFYETFEALFPFIRKLPTPFYSQFHDSIKIIKNVSENLVAEKQHATVQGKDLLSLLVKANENLPVDEQLTHDELHSQVMTLLLAGHETTSTALSWALYFLARNPEVQDRLRKEILEVLTDRDHIPTFDEIEQLRYLECVFKETLRVVPPVPALFRATSQNEVMNGYVVPQGTPMLIAIYAIHHDPSIWGDDAEYFNPSRWLDPEIKQKVTSSNFLPFGAGPKSCLGMKMAHLELKAILSIIIRNFEFRVVEGFTFKKTLIGLSKPIPGIDLFVSKVNY</sequence>
<protein>
    <submittedName>
        <fullName evidence="7">Cytochrome P450</fullName>
    </submittedName>
</protein>
<dbReference type="Gene3D" id="1.10.630.10">
    <property type="entry name" value="Cytochrome P450"/>
    <property type="match status" value="1"/>
</dbReference>
<feature type="transmembrane region" description="Helical" evidence="6">
    <location>
        <begin position="6"/>
        <end position="25"/>
    </location>
</feature>
<dbReference type="Pfam" id="PF00067">
    <property type="entry name" value="p450"/>
    <property type="match status" value="1"/>
</dbReference>
<evidence type="ECO:0000256" key="2">
    <source>
        <dbReference type="ARBA" id="ARBA00022723"/>
    </source>
</evidence>
<evidence type="ECO:0000256" key="5">
    <source>
        <dbReference type="RuleBase" id="RU000461"/>
    </source>
</evidence>
<dbReference type="EMBL" id="QKWP01000464">
    <property type="protein sequence ID" value="RIB19591.1"/>
    <property type="molecule type" value="Genomic_DNA"/>
</dbReference>
<dbReference type="GO" id="GO:0005506">
    <property type="term" value="F:iron ion binding"/>
    <property type="evidence" value="ECO:0007669"/>
    <property type="project" value="InterPro"/>
</dbReference>
<comment type="caution">
    <text evidence="7">The sequence shown here is derived from an EMBL/GenBank/DDBJ whole genome shotgun (WGS) entry which is preliminary data.</text>
</comment>
<comment type="cofactor">
    <cofactor evidence="4">
        <name>heme</name>
        <dbReference type="ChEBI" id="CHEBI:30413"/>
    </cofactor>
</comment>
<organism evidence="7 8">
    <name type="scientific">Gigaspora rosea</name>
    <dbReference type="NCBI Taxonomy" id="44941"/>
    <lineage>
        <taxon>Eukaryota</taxon>
        <taxon>Fungi</taxon>
        <taxon>Fungi incertae sedis</taxon>
        <taxon>Mucoromycota</taxon>
        <taxon>Glomeromycotina</taxon>
        <taxon>Glomeromycetes</taxon>
        <taxon>Diversisporales</taxon>
        <taxon>Gigasporaceae</taxon>
        <taxon>Gigaspora</taxon>
    </lineage>
</organism>
<dbReference type="AlphaFoldDB" id="A0A397VCP4"/>
<dbReference type="GO" id="GO:0020037">
    <property type="term" value="F:heme binding"/>
    <property type="evidence" value="ECO:0007669"/>
    <property type="project" value="InterPro"/>
</dbReference>
<dbReference type="OrthoDB" id="1470350at2759"/>
<dbReference type="CDD" id="cd11069">
    <property type="entry name" value="CYP_FUM15-like"/>
    <property type="match status" value="1"/>
</dbReference>
<dbReference type="GO" id="GO:0016705">
    <property type="term" value="F:oxidoreductase activity, acting on paired donors, with incorporation or reduction of molecular oxygen"/>
    <property type="evidence" value="ECO:0007669"/>
    <property type="project" value="InterPro"/>
</dbReference>
<gene>
    <name evidence="7" type="ORF">C2G38_1253940</name>
</gene>
<keyword evidence="2 4" id="KW-0479">Metal-binding</keyword>
<proteinExistence type="inferred from homology"/>
<dbReference type="STRING" id="44941.A0A397VCP4"/>
<keyword evidence="6" id="KW-0812">Transmembrane</keyword>
<reference evidence="7 8" key="1">
    <citation type="submission" date="2018-06" db="EMBL/GenBank/DDBJ databases">
        <title>Comparative genomics reveals the genomic features of Rhizophagus irregularis, R. cerebriforme, R. diaphanum and Gigaspora rosea, and their symbiotic lifestyle signature.</title>
        <authorList>
            <person name="Morin E."/>
            <person name="San Clemente H."/>
            <person name="Chen E.C.H."/>
            <person name="De La Providencia I."/>
            <person name="Hainaut M."/>
            <person name="Kuo A."/>
            <person name="Kohler A."/>
            <person name="Murat C."/>
            <person name="Tang N."/>
            <person name="Roy S."/>
            <person name="Loubradou J."/>
            <person name="Henrissat B."/>
            <person name="Grigoriev I.V."/>
            <person name="Corradi N."/>
            <person name="Roux C."/>
            <person name="Martin F.M."/>
        </authorList>
    </citation>
    <scope>NUCLEOTIDE SEQUENCE [LARGE SCALE GENOMIC DNA]</scope>
    <source>
        <strain evidence="7 8">DAOM 194757</strain>
    </source>
</reference>
<keyword evidence="5" id="KW-0560">Oxidoreductase</keyword>
<dbReference type="PANTHER" id="PTHR24291">
    <property type="entry name" value="CYTOCHROME P450 FAMILY 4"/>
    <property type="match status" value="1"/>
</dbReference>
<name>A0A397VCP4_9GLOM</name>
<dbReference type="InterPro" id="IPR002401">
    <property type="entry name" value="Cyt_P450_E_grp-I"/>
</dbReference>
<keyword evidence="4 5" id="KW-0349">Heme</keyword>
<dbReference type="InterPro" id="IPR036396">
    <property type="entry name" value="Cyt_P450_sf"/>
</dbReference>
<dbReference type="PRINTS" id="PR00463">
    <property type="entry name" value="EP450I"/>
</dbReference>
<feature type="binding site" description="axial binding residue" evidence="4">
    <location>
        <position position="440"/>
    </location>
    <ligand>
        <name>heme</name>
        <dbReference type="ChEBI" id="CHEBI:30413"/>
    </ligand>
    <ligandPart>
        <name>Fe</name>
        <dbReference type="ChEBI" id="CHEBI:18248"/>
    </ligandPart>
</feature>
<keyword evidence="5" id="KW-0503">Monooxygenase</keyword>
<dbReference type="InterPro" id="IPR050196">
    <property type="entry name" value="Cytochrome_P450_Monoox"/>
</dbReference>
<evidence type="ECO:0000313" key="8">
    <source>
        <dbReference type="Proteomes" id="UP000266673"/>
    </source>
</evidence>
<dbReference type="PROSITE" id="PS00086">
    <property type="entry name" value="CYTOCHROME_P450"/>
    <property type="match status" value="1"/>
</dbReference>
<evidence type="ECO:0000256" key="4">
    <source>
        <dbReference type="PIRSR" id="PIRSR602401-1"/>
    </source>
</evidence>
<dbReference type="PRINTS" id="PR00385">
    <property type="entry name" value="P450"/>
</dbReference>
<keyword evidence="8" id="KW-1185">Reference proteome</keyword>
<dbReference type="InterPro" id="IPR001128">
    <property type="entry name" value="Cyt_P450"/>
</dbReference>